<dbReference type="InterPro" id="IPR006860">
    <property type="entry name" value="FecR"/>
</dbReference>
<keyword evidence="5" id="KW-1185">Reference proteome</keyword>
<dbReference type="Pfam" id="PF16220">
    <property type="entry name" value="DUF4880"/>
    <property type="match status" value="1"/>
</dbReference>
<evidence type="ECO:0000259" key="2">
    <source>
        <dbReference type="Pfam" id="PF16220"/>
    </source>
</evidence>
<accession>A0A059G3N2</accession>
<dbReference type="STRING" id="1280953.HOC_15597"/>
<comment type="caution">
    <text evidence="4">The sequence shown here is derived from an EMBL/GenBank/DDBJ whole genome shotgun (WGS) entry which is preliminary data.</text>
</comment>
<dbReference type="EMBL" id="ARYL01000029">
    <property type="protein sequence ID" value="KDA01386.1"/>
    <property type="molecule type" value="Genomic_DNA"/>
</dbReference>
<evidence type="ECO:0000259" key="3">
    <source>
        <dbReference type="Pfam" id="PF16344"/>
    </source>
</evidence>
<proteinExistence type="predicted"/>
<dbReference type="PATRIC" id="fig|1280953.3.peg.3130"/>
<dbReference type="Pfam" id="PF16344">
    <property type="entry name" value="FecR_C"/>
    <property type="match status" value="1"/>
</dbReference>
<feature type="non-terminal residue" evidence="4">
    <location>
        <position position="1"/>
    </location>
</feature>
<dbReference type="InterPro" id="IPR032623">
    <property type="entry name" value="FecR_N"/>
</dbReference>
<evidence type="ECO:0000259" key="1">
    <source>
        <dbReference type="Pfam" id="PF04773"/>
    </source>
</evidence>
<gene>
    <name evidence="4" type="ORF">HOC_15597</name>
</gene>
<sequence>SGGSPLWGRPTAPENMAKVKETARHWVVYLHSGHTEPEQLAKLEKWVASDRHHAEAFREFEQLFQDLSHPGWVANTKPLPPPPSERSKFPKWLQASALVLVVGFFGVGFALLSSGELPSPTETVFQTATAELRDIHLEDGSIITVGARSRLETRFTDAFRIVSLSEGQAFFDIAPDTGRPFYVEVGTMMVRVVGTKFDIKNDDGTMRIAVADGIVSVMKADAPSAIEGALQDVDKSVLYAGDQLLVSSMKRAPEKSTVEPEKTSPWREGWLSYENASLSEIVSDLNRYRDASIVLADPALGDLRITAAFGVDQTDQFIAVLHSTHEISRREGPNGQVILIHDGA</sequence>
<dbReference type="PANTHER" id="PTHR30273:SF2">
    <property type="entry name" value="PROTEIN FECR"/>
    <property type="match status" value="1"/>
</dbReference>
<name>A0A059G3N2_9PROT</name>
<evidence type="ECO:0000313" key="4">
    <source>
        <dbReference type="EMBL" id="KDA01386.1"/>
    </source>
</evidence>
<dbReference type="InterPro" id="IPR032508">
    <property type="entry name" value="FecR_C"/>
</dbReference>
<dbReference type="InterPro" id="IPR012373">
    <property type="entry name" value="Ferrdict_sens_TM"/>
</dbReference>
<reference evidence="4 5" key="1">
    <citation type="journal article" date="2014" name="Antonie Van Leeuwenhoek">
        <title>Hyphomonas beringensis sp. nov. and Hyphomonas chukchiensis sp. nov., isolated from surface seawater of the Bering Sea and Chukchi Sea.</title>
        <authorList>
            <person name="Li C."/>
            <person name="Lai Q."/>
            <person name="Li G."/>
            <person name="Dong C."/>
            <person name="Wang J."/>
            <person name="Liao Y."/>
            <person name="Shao Z."/>
        </authorList>
    </citation>
    <scope>NUCLEOTIDE SEQUENCE [LARGE SCALE GENOMIC DNA]</scope>
    <source>
        <strain evidence="4 5">SCH89</strain>
    </source>
</reference>
<dbReference type="Gene3D" id="3.55.50.30">
    <property type="match status" value="1"/>
</dbReference>
<organism evidence="4 5">
    <name type="scientific">Hyphomonas oceanitis SCH89</name>
    <dbReference type="NCBI Taxonomy" id="1280953"/>
    <lineage>
        <taxon>Bacteria</taxon>
        <taxon>Pseudomonadati</taxon>
        <taxon>Pseudomonadota</taxon>
        <taxon>Alphaproteobacteria</taxon>
        <taxon>Hyphomonadales</taxon>
        <taxon>Hyphomonadaceae</taxon>
        <taxon>Hyphomonas</taxon>
    </lineage>
</organism>
<dbReference type="eggNOG" id="COG3712">
    <property type="taxonomic scope" value="Bacteria"/>
</dbReference>
<dbReference type="GO" id="GO:0016989">
    <property type="term" value="F:sigma factor antagonist activity"/>
    <property type="evidence" value="ECO:0007669"/>
    <property type="project" value="TreeGrafter"/>
</dbReference>
<feature type="domain" description="Protein FecR C-terminal" evidence="3">
    <location>
        <begin position="271"/>
        <end position="330"/>
    </location>
</feature>
<dbReference type="Gene3D" id="2.60.120.1440">
    <property type="match status" value="1"/>
</dbReference>
<protein>
    <submittedName>
        <fullName evidence="4">Sigma factor regulatory protein FecR/PupR family</fullName>
    </submittedName>
</protein>
<dbReference type="PANTHER" id="PTHR30273">
    <property type="entry name" value="PERIPLASMIC SIGNAL SENSOR AND SIGMA FACTOR ACTIVATOR FECR-RELATED"/>
    <property type="match status" value="1"/>
</dbReference>
<dbReference type="RefSeq" id="WP_206741586.1">
    <property type="nucleotide sequence ID" value="NZ_ARYL01000029.1"/>
</dbReference>
<dbReference type="Proteomes" id="UP000024942">
    <property type="component" value="Unassembled WGS sequence"/>
</dbReference>
<dbReference type="PIRSF" id="PIRSF018266">
    <property type="entry name" value="FecR"/>
    <property type="match status" value="1"/>
</dbReference>
<dbReference type="AlphaFoldDB" id="A0A059G3N2"/>
<feature type="domain" description="FecR N-terminal" evidence="2">
    <location>
        <begin position="22"/>
        <end position="63"/>
    </location>
</feature>
<feature type="domain" description="FecR protein" evidence="1">
    <location>
        <begin position="125"/>
        <end position="215"/>
    </location>
</feature>
<dbReference type="Pfam" id="PF04773">
    <property type="entry name" value="FecR"/>
    <property type="match status" value="1"/>
</dbReference>
<evidence type="ECO:0000313" key="5">
    <source>
        <dbReference type="Proteomes" id="UP000024942"/>
    </source>
</evidence>